<gene>
    <name evidence="1" type="ORF">RHMOL_Rhmol02G0119400</name>
</gene>
<protein>
    <submittedName>
        <fullName evidence="1">Uncharacterized protein</fullName>
    </submittedName>
</protein>
<name>A0ACC0PPJ6_RHOML</name>
<proteinExistence type="predicted"/>
<keyword evidence="2" id="KW-1185">Reference proteome</keyword>
<evidence type="ECO:0000313" key="2">
    <source>
        <dbReference type="Proteomes" id="UP001062846"/>
    </source>
</evidence>
<sequence>MGDGRGGISPPRVIFQSLDYRSRRFSLFSLLPSSSSSPNHHPPPLLRLFHRAVRRLLDVVACRSWLSEASSSHRSGRSR</sequence>
<reference evidence="1" key="1">
    <citation type="submission" date="2022-02" db="EMBL/GenBank/DDBJ databases">
        <title>Plant Genome Project.</title>
        <authorList>
            <person name="Zhang R.-G."/>
        </authorList>
    </citation>
    <scope>NUCLEOTIDE SEQUENCE</scope>
    <source>
        <strain evidence="1">AT1</strain>
    </source>
</reference>
<organism evidence="1 2">
    <name type="scientific">Rhododendron molle</name>
    <name type="common">Chinese azalea</name>
    <name type="synonym">Azalea mollis</name>
    <dbReference type="NCBI Taxonomy" id="49168"/>
    <lineage>
        <taxon>Eukaryota</taxon>
        <taxon>Viridiplantae</taxon>
        <taxon>Streptophyta</taxon>
        <taxon>Embryophyta</taxon>
        <taxon>Tracheophyta</taxon>
        <taxon>Spermatophyta</taxon>
        <taxon>Magnoliopsida</taxon>
        <taxon>eudicotyledons</taxon>
        <taxon>Gunneridae</taxon>
        <taxon>Pentapetalae</taxon>
        <taxon>asterids</taxon>
        <taxon>Ericales</taxon>
        <taxon>Ericaceae</taxon>
        <taxon>Ericoideae</taxon>
        <taxon>Rhodoreae</taxon>
        <taxon>Rhododendron</taxon>
    </lineage>
</organism>
<dbReference type="Proteomes" id="UP001062846">
    <property type="component" value="Chromosome 2"/>
</dbReference>
<comment type="caution">
    <text evidence="1">The sequence shown here is derived from an EMBL/GenBank/DDBJ whole genome shotgun (WGS) entry which is preliminary data.</text>
</comment>
<evidence type="ECO:0000313" key="1">
    <source>
        <dbReference type="EMBL" id="KAI8567405.1"/>
    </source>
</evidence>
<dbReference type="EMBL" id="CM046389">
    <property type="protein sequence ID" value="KAI8567405.1"/>
    <property type="molecule type" value="Genomic_DNA"/>
</dbReference>
<accession>A0ACC0PPJ6</accession>